<dbReference type="Proteomes" id="UP001634394">
    <property type="component" value="Unassembled WGS sequence"/>
</dbReference>
<name>A0ABD3V182_SINWO</name>
<organism evidence="1 2">
    <name type="scientific">Sinanodonta woodiana</name>
    <name type="common">Chinese pond mussel</name>
    <name type="synonym">Anodonta woodiana</name>
    <dbReference type="NCBI Taxonomy" id="1069815"/>
    <lineage>
        <taxon>Eukaryota</taxon>
        <taxon>Metazoa</taxon>
        <taxon>Spiralia</taxon>
        <taxon>Lophotrochozoa</taxon>
        <taxon>Mollusca</taxon>
        <taxon>Bivalvia</taxon>
        <taxon>Autobranchia</taxon>
        <taxon>Heteroconchia</taxon>
        <taxon>Palaeoheterodonta</taxon>
        <taxon>Unionida</taxon>
        <taxon>Unionoidea</taxon>
        <taxon>Unionidae</taxon>
        <taxon>Unioninae</taxon>
        <taxon>Sinanodonta</taxon>
    </lineage>
</organism>
<gene>
    <name evidence="1" type="ORF">ACJMK2_013576</name>
</gene>
<evidence type="ECO:0000313" key="1">
    <source>
        <dbReference type="EMBL" id="KAL3854302.1"/>
    </source>
</evidence>
<keyword evidence="2" id="KW-1185">Reference proteome</keyword>
<protein>
    <submittedName>
        <fullName evidence="1">Uncharacterized protein</fullName>
    </submittedName>
</protein>
<accession>A0ABD3V182</accession>
<reference evidence="1 2" key="1">
    <citation type="submission" date="2024-11" db="EMBL/GenBank/DDBJ databases">
        <title>Chromosome-level genome assembly of the freshwater bivalve Anodonta woodiana.</title>
        <authorList>
            <person name="Chen X."/>
        </authorList>
    </citation>
    <scope>NUCLEOTIDE SEQUENCE [LARGE SCALE GENOMIC DNA]</scope>
    <source>
        <strain evidence="1">MN2024</strain>
        <tissue evidence="1">Gills</tissue>
    </source>
</reference>
<proteinExistence type="predicted"/>
<comment type="caution">
    <text evidence="1">The sequence shown here is derived from an EMBL/GenBank/DDBJ whole genome shotgun (WGS) entry which is preliminary data.</text>
</comment>
<dbReference type="EMBL" id="JBJQND010000014">
    <property type="protein sequence ID" value="KAL3854302.1"/>
    <property type="molecule type" value="Genomic_DNA"/>
</dbReference>
<evidence type="ECO:0000313" key="2">
    <source>
        <dbReference type="Proteomes" id="UP001634394"/>
    </source>
</evidence>
<dbReference type="AlphaFoldDB" id="A0ABD3V182"/>
<sequence>MSALDNVHQSYGEQFFRTYFSRVECEDTPEGSVLHAYRYEWAQAIDLSHVVAGDRPNAPTLLTQIIARGIPVKGGGVFLIYPRTKKFLLPMGSSKLEIVADVKPSLPVTQKVGAKSIYIYVTGFPGEIPIKAFRKS</sequence>